<reference evidence="1 2" key="1">
    <citation type="journal article" date="2020" name="Nat. Food">
        <title>A phased Vanilla planifolia genome enables genetic improvement of flavour and production.</title>
        <authorList>
            <person name="Hasing T."/>
            <person name="Tang H."/>
            <person name="Brym M."/>
            <person name="Khazi F."/>
            <person name="Huang T."/>
            <person name="Chambers A.H."/>
        </authorList>
    </citation>
    <scope>NUCLEOTIDE SEQUENCE [LARGE SCALE GENOMIC DNA]</scope>
    <source>
        <tissue evidence="1">Leaf</tissue>
    </source>
</reference>
<protein>
    <submittedName>
        <fullName evidence="1">Uncharacterized protein</fullName>
    </submittedName>
</protein>
<dbReference type="Proteomes" id="UP000639772">
    <property type="component" value="Chromosome 12"/>
</dbReference>
<comment type="caution">
    <text evidence="1">The sequence shown here is derived from an EMBL/GenBank/DDBJ whole genome shotgun (WGS) entry which is preliminary data.</text>
</comment>
<evidence type="ECO:0000313" key="2">
    <source>
        <dbReference type="Proteomes" id="UP000639772"/>
    </source>
</evidence>
<accession>A0A835PYD0</accession>
<organism evidence="1 2">
    <name type="scientific">Vanilla planifolia</name>
    <name type="common">Vanilla</name>
    <dbReference type="NCBI Taxonomy" id="51239"/>
    <lineage>
        <taxon>Eukaryota</taxon>
        <taxon>Viridiplantae</taxon>
        <taxon>Streptophyta</taxon>
        <taxon>Embryophyta</taxon>
        <taxon>Tracheophyta</taxon>
        <taxon>Spermatophyta</taxon>
        <taxon>Magnoliopsida</taxon>
        <taxon>Liliopsida</taxon>
        <taxon>Asparagales</taxon>
        <taxon>Orchidaceae</taxon>
        <taxon>Vanilloideae</taxon>
        <taxon>Vanilleae</taxon>
        <taxon>Vanilla</taxon>
    </lineage>
</organism>
<proteinExistence type="predicted"/>
<sequence>MNPMEENVKLASDIEDTIRLDGHADIADEVHSSLLSGLEENSDPKFFKELLGVEGENQIVEELDLPNAELQADNLFPLASSASNVQKHFYDPYYWTPMEIETASGKANCTLVEHPLKLRSAYTDVEDYAGTKDSSREPQITSYNRQFMGTVDYIWCSEDLQTIRVLDTIPKHVLQRTPGFPTQKWGSDHLALVCELAFVKKTM</sequence>
<dbReference type="SUPFAM" id="SSF56219">
    <property type="entry name" value="DNase I-like"/>
    <property type="match status" value="1"/>
</dbReference>
<dbReference type="PANTHER" id="PTHR12121">
    <property type="entry name" value="CARBON CATABOLITE REPRESSOR PROTEIN 4"/>
    <property type="match status" value="1"/>
</dbReference>
<dbReference type="AlphaFoldDB" id="A0A835PYD0"/>
<dbReference type="Gene3D" id="3.60.10.10">
    <property type="entry name" value="Endonuclease/exonuclease/phosphatase"/>
    <property type="match status" value="1"/>
</dbReference>
<evidence type="ECO:0000313" key="1">
    <source>
        <dbReference type="EMBL" id="KAG0459767.1"/>
    </source>
</evidence>
<dbReference type="GO" id="GO:0000175">
    <property type="term" value="F:3'-5'-RNA exonuclease activity"/>
    <property type="evidence" value="ECO:0007669"/>
    <property type="project" value="TreeGrafter"/>
</dbReference>
<dbReference type="InterPro" id="IPR036691">
    <property type="entry name" value="Endo/exonu/phosph_ase_sf"/>
</dbReference>
<dbReference type="OrthoDB" id="428734at2759"/>
<dbReference type="InterPro" id="IPR050410">
    <property type="entry name" value="CCR4/nocturin_mRNA_transcr"/>
</dbReference>
<gene>
    <name evidence="1" type="ORF">HPP92_022895</name>
</gene>
<dbReference type="EMBL" id="JADCNM010000012">
    <property type="protein sequence ID" value="KAG0459767.1"/>
    <property type="molecule type" value="Genomic_DNA"/>
</dbReference>
<dbReference type="PANTHER" id="PTHR12121:SF85">
    <property type="entry name" value="CARBON CATABOLITE REPRESSOR PROTEIN 4 HOMOLOG 6"/>
    <property type="match status" value="1"/>
</dbReference>
<name>A0A835PYD0_VANPL</name>